<proteinExistence type="predicted"/>
<dbReference type="Gene3D" id="3.40.50.1010">
    <property type="entry name" value="5'-nuclease"/>
    <property type="match status" value="2"/>
</dbReference>
<feature type="domain" description="XPG-I" evidence="1">
    <location>
        <begin position="115"/>
        <end position="186"/>
    </location>
</feature>
<gene>
    <name evidence="2" type="ORF">PAXINDRAFT_80013</name>
</gene>
<reference evidence="3" key="2">
    <citation type="submission" date="2015-01" db="EMBL/GenBank/DDBJ databases">
        <title>Evolutionary Origins and Diversification of the Mycorrhizal Mutualists.</title>
        <authorList>
            <consortium name="DOE Joint Genome Institute"/>
            <consortium name="Mycorrhizal Genomics Consortium"/>
            <person name="Kohler A."/>
            <person name="Kuo A."/>
            <person name="Nagy L.G."/>
            <person name="Floudas D."/>
            <person name="Copeland A."/>
            <person name="Barry K.W."/>
            <person name="Cichocki N."/>
            <person name="Veneault-Fourrey C."/>
            <person name="LaButti K."/>
            <person name="Lindquist E.A."/>
            <person name="Lipzen A."/>
            <person name="Lundell T."/>
            <person name="Morin E."/>
            <person name="Murat C."/>
            <person name="Riley R."/>
            <person name="Ohm R."/>
            <person name="Sun H."/>
            <person name="Tunlid A."/>
            <person name="Henrissat B."/>
            <person name="Grigoriev I.V."/>
            <person name="Hibbett D.S."/>
            <person name="Martin F."/>
        </authorList>
    </citation>
    <scope>NUCLEOTIDE SEQUENCE [LARGE SCALE GENOMIC DNA]</scope>
    <source>
        <strain evidence="3">ATCC 200175</strain>
    </source>
</reference>
<evidence type="ECO:0000313" key="2">
    <source>
        <dbReference type="EMBL" id="KIJ14075.1"/>
    </source>
</evidence>
<evidence type="ECO:0000313" key="3">
    <source>
        <dbReference type="Proteomes" id="UP000053647"/>
    </source>
</evidence>
<feature type="non-terminal residue" evidence="2">
    <location>
        <position position="1"/>
    </location>
</feature>
<dbReference type="SUPFAM" id="SSF47807">
    <property type="entry name" value="5' to 3' exonuclease, C-terminal subdomain"/>
    <property type="match status" value="1"/>
</dbReference>
<sequence>QIISPACEIRPLCEFAVVEGFRRGTELGSEPVLMRIGVDGSTWMHEACAVFQHNHAGVGPSPELRTLFYRLAGLHKAACHAHFVFDGKDRPATKRGKRVKIVPHFLARGFQELIVAFGFTWHTAPGEAEAELATMNRLARIDAVFTSDSDTFVFGAQCVMRSTDAKPTTVCVEVCTDDALLHGVGLPQSELILLALCCGGDYDQTGLSGCGSEIASRLTRYSLGESLVNAVRYESAVGLCKFLAKWRSDLCNILACDPSGFLGRKYPRLAEAVPDDFPDINVLVQYVEPLTSWSSMNWREHQPIGVVQSHQADFVRLAAICEARFEWSGAAIQTKFQSDLWEGACMRALCQVSLFSLFFFRAVC</sequence>
<dbReference type="Pfam" id="PF00867">
    <property type="entry name" value="XPG_I"/>
    <property type="match status" value="1"/>
</dbReference>
<protein>
    <recommendedName>
        <fullName evidence="1">XPG-I domain-containing protein</fullName>
    </recommendedName>
</protein>
<dbReference type="InterPro" id="IPR029060">
    <property type="entry name" value="PIN-like_dom_sf"/>
</dbReference>
<dbReference type="Proteomes" id="UP000053647">
    <property type="component" value="Unassembled WGS sequence"/>
</dbReference>
<keyword evidence="3" id="KW-1185">Reference proteome</keyword>
<dbReference type="GO" id="GO:0017108">
    <property type="term" value="F:5'-flap endonuclease activity"/>
    <property type="evidence" value="ECO:0007669"/>
    <property type="project" value="TreeGrafter"/>
</dbReference>
<dbReference type="OrthoDB" id="2678758at2759"/>
<dbReference type="HOGENOM" id="CLU_007575_4_0_1"/>
<dbReference type="PANTHER" id="PTHR11081">
    <property type="entry name" value="FLAP ENDONUCLEASE FAMILY MEMBER"/>
    <property type="match status" value="1"/>
</dbReference>
<accession>A0A0C9TEQ0</accession>
<dbReference type="GO" id="GO:0006281">
    <property type="term" value="P:DNA repair"/>
    <property type="evidence" value="ECO:0007669"/>
    <property type="project" value="UniProtKB-ARBA"/>
</dbReference>
<dbReference type="AlphaFoldDB" id="A0A0C9TEQ0"/>
<evidence type="ECO:0000259" key="1">
    <source>
        <dbReference type="SMART" id="SM00484"/>
    </source>
</evidence>
<dbReference type="PRINTS" id="PR00853">
    <property type="entry name" value="XPGRADSUPER"/>
</dbReference>
<dbReference type="SMART" id="SM00484">
    <property type="entry name" value="XPGI"/>
    <property type="match status" value="1"/>
</dbReference>
<dbReference type="SUPFAM" id="SSF88723">
    <property type="entry name" value="PIN domain-like"/>
    <property type="match status" value="1"/>
</dbReference>
<dbReference type="EMBL" id="KN819346">
    <property type="protein sequence ID" value="KIJ14075.1"/>
    <property type="molecule type" value="Genomic_DNA"/>
</dbReference>
<dbReference type="CDD" id="cd09870">
    <property type="entry name" value="PIN_YEN1"/>
    <property type="match status" value="1"/>
</dbReference>
<reference evidence="2 3" key="1">
    <citation type="submission" date="2014-06" db="EMBL/GenBank/DDBJ databases">
        <authorList>
            <consortium name="DOE Joint Genome Institute"/>
            <person name="Kuo A."/>
            <person name="Kohler A."/>
            <person name="Nagy L.G."/>
            <person name="Floudas D."/>
            <person name="Copeland A."/>
            <person name="Barry K.W."/>
            <person name="Cichocki N."/>
            <person name="Veneault-Fourrey C."/>
            <person name="LaButti K."/>
            <person name="Lindquist E.A."/>
            <person name="Lipzen A."/>
            <person name="Lundell T."/>
            <person name="Morin E."/>
            <person name="Murat C."/>
            <person name="Sun H."/>
            <person name="Tunlid A."/>
            <person name="Henrissat B."/>
            <person name="Grigoriev I.V."/>
            <person name="Hibbett D.S."/>
            <person name="Martin F."/>
            <person name="Nordberg H.P."/>
            <person name="Cantor M.N."/>
            <person name="Hua S.X."/>
        </authorList>
    </citation>
    <scope>NUCLEOTIDE SEQUENCE [LARGE SCALE GENOMIC DNA]</scope>
    <source>
        <strain evidence="2 3">ATCC 200175</strain>
    </source>
</reference>
<dbReference type="InterPro" id="IPR006086">
    <property type="entry name" value="XPG-I_dom"/>
</dbReference>
<dbReference type="InterPro" id="IPR006084">
    <property type="entry name" value="XPG/Rad2"/>
</dbReference>
<name>A0A0C9TEQ0_PAXIN</name>
<organism evidence="2 3">
    <name type="scientific">Paxillus involutus ATCC 200175</name>
    <dbReference type="NCBI Taxonomy" id="664439"/>
    <lineage>
        <taxon>Eukaryota</taxon>
        <taxon>Fungi</taxon>
        <taxon>Dikarya</taxon>
        <taxon>Basidiomycota</taxon>
        <taxon>Agaricomycotina</taxon>
        <taxon>Agaricomycetes</taxon>
        <taxon>Agaricomycetidae</taxon>
        <taxon>Boletales</taxon>
        <taxon>Paxilineae</taxon>
        <taxon>Paxillaceae</taxon>
        <taxon>Paxillus</taxon>
    </lineage>
</organism>
<dbReference type="InterPro" id="IPR036279">
    <property type="entry name" value="5-3_exonuclease_C_sf"/>
</dbReference>
<dbReference type="PANTHER" id="PTHR11081:SF75">
    <property type="entry name" value="ENDONUCLEASE, PUTATIVE (AFU_ORTHOLOGUE AFUA_3G13260)-RELATED"/>
    <property type="match status" value="1"/>
</dbReference>